<evidence type="ECO:0000256" key="1">
    <source>
        <dbReference type="SAM" id="Phobius"/>
    </source>
</evidence>
<keyword evidence="1" id="KW-0472">Membrane</keyword>
<keyword evidence="3" id="KW-1185">Reference proteome</keyword>
<accession>A0A2Y9A5S9</accession>
<organism evidence="2 3">
    <name type="scientific">Georgenia satyanarayanai</name>
    <dbReference type="NCBI Taxonomy" id="860221"/>
    <lineage>
        <taxon>Bacteria</taxon>
        <taxon>Bacillati</taxon>
        <taxon>Actinomycetota</taxon>
        <taxon>Actinomycetes</taxon>
        <taxon>Micrococcales</taxon>
        <taxon>Bogoriellaceae</taxon>
        <taxon>Georgenia</taxon>
    </lineage>
</organism>
<keyword evidence="1" id="KW-0812">Transmembrane</keyword>
<reference evidence="2 3" key="1">
    <citation type="submission" date="2016-10" db="EMBL/GenBank/DDBJ databases">
        <authorList>
            <person name="Cai Z."/>
        </authorList>
    </citation>
    <scope>NUCLEOTIDE SEQUENCE [LARGE SCALE GENOMIC DNA]</scope>
    <source>
        <strain evidence="2 3">CGMCC 1.10826</strain>
    </source>
</reference>
<dbReference type="Proteomes" id="UP000250222">
    <property type="component" value="Unassembled WGS sequence"/>
</dbReference>
<feature type="transmembrane region" description="Helical" evidence="1">
    <location>
        <begin position="48"/>
        <end position="66"/>
    </location>
</feature>
<evidence type="ECO:0000313" key="2">
    <source>
        <dbReference type="EMBL" id="SSA39824.1"/>
    </source>
</evidence>
<keyword evidence="1" id="KW-1133">Transmembrane helix</keyword>
<dbReference type="EMBL" id="UETB01000003">
    <property type="protein sequence ID" value="SSA39824.1"/>
    <property type="molecule type" value="Genomic_DNA"/>
</dbReference>
<name>A0A2Y9A5S9_9MICO</name>
<evidence type="ECO:0000313" key="3">
    <source>
        <dbReference type="Proteomes" id="UP000250222"/>
    </source>
</evidence>
<gene>
    <name evidence="2" type="ORF">SAMN05216184_10313</name>
</gene>
<dbReference type="RefSeq" id="WP_110851697.1">
    <property type="nucleotide sequence ID" value="NZ_QKLZ01000003.1"/>
</dbReference>
<dbReference type="AlphaFoldDB" id="A0A2Y9A5S9"/>
<sequence length="73" mass="7535">MRVLVVLLCAVSVFTAGVAINHAYLAGRYAVAGAPERAFDLHSSSLTYGGVGIICLALALVLHVIGQGNRPVT</sequence>
<proteinExistence type="predicted"/>
<protein>
    <submittedName>
        <fullName evidence="2">Uncharacterized protein</fullName>
    </submittedName>
</protein>